<dbReference type="Proteomes" id="UP001480082">
    <property type="component" value="Unassembled WGS sequence"/>
</dbReference>
<evidence type="ECO:0000313" key="1">
    <source>
        <dbReference type="EMBL" id="MER9285761.1"/>
    </source>
</evidence>
<gene>
    <name evidence="1" type="ORF">NKI81_17625</name>
</gene>
<organism evidence="1 2">
    <name type="scientific">Mesorhizobium australicum</name>
    <dbReference type="NCBI Taxonomy" id="536018"/>
    <lineage>
        <taxon>Bacteria</taxon>
        <taxon>Pseudomonadati</taxon>
        <taxon>Pseudomonadota</taxon>
        <taxon>Alphaproteobacteria</taxon>
        <taxon>Hyphomicrobiales</taxon>
        <taxon>Phyllobacteriaceae</taxon>
        <taxon>Mesorhizobium</taxon>
    </lineage>
</organism>
<accession>A0ACC6T131</accession>
<name>A0ACC6T131_9HYPH</name>
<evidence type="ECO:0000313" key="2">
    <source>
        <dbReference type="Proteomes" id="UP001480082"/>
    </source>
</evidence>
<protein>
    <submittedName>
        <fullName evidence="1">Uncharacterized protein</fullName>
    </submittedName>
</protein>
<proteinExistence type="predicted"/>
<reference evidence="1 2" key="1">
    <citation type="journal article" date="2024" name="Proc. Natl. Acad. Sci. U.S.A.">
        <title>The evolutionary genomics of adaptation to stress in wild rhizobium bacteria.</title>
        <authorList>
            <person name="Kehlet-Delgado H."/>
            <person name="Montoya A.P."/>
            <person name="Jensen K.T."/>
            <person name="Wendlandt C.E."/>
            <person name="Dexheimer C."/>
            <person name="Roberts M."/>
            <person name="Torres Martinez L."/>
            <person name="Friesen M.L."/>
            <person name="Griffitts J.S."/>
            <person name="Porter S.S."/>
        </authorList>
    </citation>
    <scope>NUCLEOTIDE SEQUENCE [LARGE SCALE GENOMIC DNA]</scope>
    <source>
        <strain evidence="1 2">M0468</strain>
    </source>
</reference>
<dbReference type="EMBL" id="JAMYRI010000009">
    <property type="protein sequence ID" value="MER9285761.1"/>
    <property type="molecule type" value="Genomic_DNA"/>
</dbReference>
<sequence>MQENDEMAYHIREKIAGNDDPRFYVYNGEKYIAGPWLEGWQARNYMETLTDGRYMAKADRTAVLRGRRSNGELVLRDQRDHQPRLLAPRPLG</sequence>
<keyword evidence="2" id="KW-1185">Reference proteome</keyword>
<comment type="caution">
    <text evidence="1">The sequence shown here is derived from an EMBL/GenBank/DDBJ whole genome shotgun (WGS) entry which is preliminary data.</text>
</comment>